<keyword evidence="1" id="KW-0175">Coiled coil</keyword>
<evidence type="ECO:0000313" key="2">
    <source>
        <dbReference type="EMBL" id="MED5019339.1"/>
    </source>
</evidence>
<protein>
    <recommendedName>
        <fullName evidence="4">Copper amine oxidase-like N-terminal domain-containing protein</fullName>
    </recommendedName>
</protein>
<name>A0ABU6PYE8_9BACL</name>
<organism evidence="2 3">
    <name type="scientific">Paenibacillus chibensis</name>
    <dbReference type="NCBI Taxonomy" id="59846"/>
    <lineage>
        <taxon>Bacteria</taxon>
        <taxon>Bacillati</taxon>
        <taxon>Bacillota</taxon>
        <taxon>Bacilli</taxon>
        <taxon>Bacillales</taxon>
        <taxon>Paenibacillaceae</taxon>
        <taxon>Paenibacillus</taxon>
    </lineage>
</organism>
<comment type="caution">
    <text evidence="2">The sequence shown here is derived from an EMBL/GenBank/DDBJ whole genome shotgun (WGS) entry which is preliminary data.</text>
</comment>
<dbReference type="EMBL" id="JARTLD010000047">
    <property type="protein sequence ID" value="MED5019339.1"/>
    <property type="molecule type" value="Genomic_DNA"/>
</dbReference>
<reference evidence="2 3" key="1">
    <citation type="submission" date="2023-03" db="EMBL/GenBank/DDBJ databases">
        <title>Bacillus Genome Sequencing.</title>
        <authorList>
            <person name="Dunlap C."/>
        </authorList>
    </citation>
    <scope>NUCLEOTIDE SEQUENCE [LARGE SCALE GENOMIC DNA]</scope>
    <source>
        <strain evidence="2 3">NRS-52</strain>
    </source>
</reference>
<feature type="coiled-coil region" evidence="1">
    <location>
        <begin position="94"/>
        <end position="121"/>
    </location>
</feature>
<gene>
    <name evidence="2" type="ORF">P9847_18720</name>
</gene>
<accession>A0ABU6PYE8</accession>
<feature type="coiled-coil region" evidence="1">
    <location>
        <begin position="145"/>
        <end position="172"/>
    </location>
</feature>
<dbReference type="Proteomes" id="UP001343257">
    <property type="component" value="Unassembled WGS sequence"/>
</dbReference>
<proteinExistence type="predicted"/>
<dbReference type="RefSeq" id="WP_328280240.1">
    <property type="nucleotide sequence ID" value="NZ_JARTLD010000047.1"/>
</dbReference>
<evidence type="ECO:0000313" key="3">
    <source>
        <dbReference type="Proteomes" id="UP001343257"/>
    </source>
</evidence>
<evidence type="ECO:0008006" key="4">
    <source>
        <dbReference type="Google" id="ProtNLM"/>
    </source>
</evidence>
<evidence type="ECO:0000256" key="1">
    <source>
        <dbReference type="SAM" id="Coils"/>
    </source>
</evidence>
<keyword evidence="3" id="KW-1185">Reference proteome</keyword>
<sequence>MKKFISGVIVGAVLMMTTQVFGEGLNFIGKKVANETVVKVNGEEAGKAIIVENKSFIPVRDISEKIGATISFEKGGVIALNTNSSESAITSTNSASLEEAIQKQQAEIADTKSKIKTTSEKVNNYTKLISSAINQEDRQMYQLGYDAFKKSLDQLEAALKDQESKLAELQSRPDKPAGN</sequence>